<dbReference type="Proteomes" id="UP000631114">
    <property type="component" value="Unassembled WGS sequence"/>
</dbReference>
<gene>
    <name evidence="1" type="ORF">IFM89_033021</name>
</gene>
<evidence type="ECO:0000313" key="1">
    <source>
        <dbReference type="EMBL" id="KAF9616951.1"/>
    </source>
</evidence>
<reference evidence="1 2" key="1">
    <citation type="submission" date="2020-10" db="EMBL/GenBank/DDBJ databases">
        <title>The Coptis chinensis genome and diversification of protoberbering-type alkaloids.</title>
        <authorList>
            <person name="Wang B."/>
            <person name="Shu S."/>
            <person name="Song C."/>
            <person name="Liu Y."/>
        </authorList>
    </citation>
    <scope>NUCLEOTIDE SEQUENCE [LARGE SCALE GENOMIC DNA]</scope>
    <source>
        <strain evidence="1">HL-2020</strain>
        <tissue evidence="1">Leaf</tissue>
    </source>
</reference>
<sequence length="138" mass="15576">MQIALFVSSSDAIQPGWLLTFFKSVSRGNIKKMRANLAKYSKHFLYSSPAQPLGPEDLAWRMCAAYAYTGHVHVSIYHVDVRDVPLFSLLCPCISKDWHRARNQVHEWIDVSLNDILVPVEAFTSTACSETSSNMTKI</sequence>
<organism evidence="1 2">
    <name type="scientific">Coptis chinensis</name>
    <dbReference type="NCBI Taxonomy" id="261450"/>
    <lineage>
        <taxon>Eukaryota</taxon>
        <taxon>Viridiplantae</taxon>
        <taxon>Streptophyta</taxon>
        <taxon>Embryophyta</taxon>
        <taxon>Tracheophyta</taxon>
        <taxon>Spermatophyta</taxon>
        <taxon>Magnoliopsida</taxon>
        <taxon>Ranunculales</taxon>
        <taxon>Ranunculaceae</taxon>
        <taxon>Coptidoideae</taxon>
        <taxon>Coptis</taxon>
    </lineage>
</organism>
<protein>
    <submittedName>
        <fullName evidence="1">Uncharacterized protein</fullName>
    </submittedName>
</protein>
<comment type="caution">
    <text evidence="1">The sequence shown here is derived from an EMBL/GenBank/DDBJ whole genome shotgun (WGS) entry which is preliminary data.</text>
</comment>
<name>A0A835IFP4_9MAGN</name>
<dbReference type="EMBL" id="JADFTS010000003">
    <property type="protein sequence ID" value="KAF9616951.1"/>
    <property type="molecule type" value="Genomic_DNA"/>
</dbReference>
<keyword evidence="2" id="KW-1185">Reference proteome</keyword>
<accession>A0A835IFP4</accession>
<evidence type="ECO:0000313" key="2">
    <source>
        <dbReference type="Proteomes" id="UP000631114"/>
    </source>
</evidence>
<proteinExistence type="predicted"/>
<dbReference type="OrthoDB" id="1924787at2759"/>
<dbReference type="AlphaFoldDB" id="A0A835IFP4"/>